<dbReference type="Proteomes" id="UP001151760">
    <property type="component" value="Unassembled WGS sequence"/>
</dbReference>
<feature type="compositionally biased region" description="Basic and acidic residues" evidence="2">
    <location>
        <begin position="252"/>
        <end position="285"/>
    </location>
</feature>
<reference evidence="3" key="2">
    <citation type="submission" date="2022-01" db="EMBL/GenBank/DDBJ databases">
        <authorList>
            <person name="Yamashiro T."/>
            <person name="Shiraishi A."/>
            <person name="Satake H."/>
            <person name="Nakayama K."/>
        </authorList>
    </citation>
    <scope>NUCLEOTIDE SEQUENCE</scope>
</reference>
<feature type="coiled-coil region" evidence="1">
    <location>
        <begin position="188"/>
        <end position="219"/>
    </location>
</feature>
<gene>
    <name evidence="3" type="ORF">Tco_0894539</name>
</gene>
<evidence type="ECO:0000313" key="3">
    <source>
        <dbReference type="EMBL" id="GJT24602.1"/>
    </source>
</evidence>
<keyword evidence="1" id="KW-0175">Coiled coil</keyword>
<evidence type="ECO:0000256" key="1">
    <source>
        <dbReference type="SAM" id="Coils"/>
    </source>
</evidence>
<sequence>MILLELRGYTHGHPLVSIEVLRYDKRRKSENKGIVPTEMELELEQTQQGSSHEVSMEILLEPTSNKLMVGQSLQDVEVQVKMEMDIPRSSGVNFITACSYSTDTSKDLMIAQDPDQHQIDEPPEVEMTNLLNEPVYTKTQTLTVVPLLDTNPEVQEESPVNQVMESPPAATTNIPPTKSKKTRAKKLLKKAIRQKNDSKKAIMQKLEEHEQKLNALAQINHVKAIKQSVQANLINEGETKKRRRKGVGGSSSKKEKAPADSSNFERFEDAEEPRQRQDRFNKLVDADKDPREYELQIGPIVMFAKSIKNYLNKKKITKVDLEGPTFELLKNRFKNSIELEYNMEQCYLAMTDKIDWINPKGDKFHKDVSKPIPLEGPPGRKTIPTRYFFNKDLEYFKYGNEEKKYALSLSKIKAASYDVYSKIKIISVQRITVNKRYGHRYLKEIVVKRVDQKEYMFAKADFLRLNQNDIEDLYLLKIQKKIHNIDAIGEYDLINALQLYIKRIVIKKRVEDAQLGVESYQTKLKLTKPQFTIGCLHHKFSDDTLNKVDNKLDVMLRDNRLGYGNEGMKDREWTKKDRERTKLILEKIKKTLNERRRMRRLEFFVGGRRN</sequence>
<evidence type="ECO:0000313" key="4">
    <source>
        <dbReference type="Proteomes" id="UP001151760"/>
    </source>
</evidence>
<accession>A0ABQ5CEV6</accession>
<reference evidence="3" key="1">
    <citation type="journal article" date="2022" name="Int. J. Mol. Sci.">
        <title>Draft Genome of Tanacetum Coccineum: Genomic Comparison of Closely Related Tanacetum-Family Plants.</title>
        <authorList>
            <person name="Yamashiro T."/>
            <person name="Shiraishi A."/>
            <person name="Nakayama K."/>
            <person name="Satake H."/>
        </authorList>
    </citation>
    <scope>NUCLEOTIDE SEQUENCE</scope>
</reference>
<name>A0ABQ5CEV6_9ASTR</name>
<feature type="region of interest" description="Disordered" evidence="2">
    <location>
        <begin position="157"/>
        <end position="183"/>
    </location>
</feature>
<proteinExistence type="predicted"/>
<keyword evidence="4" id="KW-1185">Reference proteome</keyword>
<evidence type="ECO:0000256" key="2">
    <source>
        <dbReference type="SAM" id="MobiDB-lite"/>
    </source>
</evidence>
<feature type="region of interest" description="Disordered" evidence="2">
    <location>
        <begin position="235"/>
        <end position="285"/>
    </location>
</feature>
<comment type="caution">
    <text evidence="3">The sequence shown here is derived from an EMBL/GenBank/DDBJ whole genome shotgun (WGS) entry which is preliminary data.</text>
</comment>
<feature type="compositionally biased region" description="Polar residues" evidence="2">
    <location>
        <begin position="158"/>
        <end position="176"/>
    </location>
</feature>
<dbReference type="EMBL" id="BQNB010014149">
    <property type="protein sequence ID" value="GJT24602.1"/>
    <property type="molecule type" value="Genomic_DNA"/>
</dbReference>
<organism evidence="3 4">
    <name type="scientific">Tanacetum coccineum</name>
    <dbReference type="NCBI Taxonomy" id="301880"/>
    <lineage>
        <taxon>Eukaryota</taxon>
        <taxon>Viridiplantae</taxon>
        <taxon>Streptophyta</taxon>
        <taxon>Embryophyta</taxon>
        <taxon>Tracheophyta</taxon>
        <taxon>Spermatophyta</taxon>
        <taxon>Magnoliopsida</taxon>
        <taxon>eudicotyledons</taxon>
        <taxon>Gunneridae</taxon>
        <taxon>Pentapetalae</taxon>
        <taxon>asterids</taxon>
        <taxon>campanulids</taxon>
        <taxon>Asterales</taxon>
        <taxon>Asteraceae</taxon>
        <taxon>Asteroideae</taxon>
        <taxon>Anthemideae</taxon>
        <taxon>Anthemidinae</taxon>
        <taxon>Tanacetum</taxon>
    </lineage>
</organism>
<protein>
    <submittedName>
        <fullName evidence="3">Uncharacterized protein</fullName>
    </submittedName>
</protein>